<reference evidence="1 2" key="1">
    <citation type="submission" date="2018-03" db="EMBL/GenBank/DDBJ databases">
        <title>Genomic Encyclopedia of Archaeal and Bacterial Type Strains, Phase II (KMG-II): from individual species to whole genera.</title>
        <authorList>
            <person name="Goeker M."/>
        </authorList>
    </citation>
    <scope>NUCLEOTIDE SEQUENCE [LARGE SCALE GENOMIC DNA]</scope>
    <source>
        <strain evidence="1 2">DSM 27929</strain>
    </source>
</reference>
<dbReference type="InterPro" id="IPR029063">
    <property type="entry name" value="SAM-dependent_MTases_sf"/>
</dbReference>
<protein>
    <recommendedName>
        <fullName evidence="3">Methyltransferase family protein</fullName>
    </recommendedName>
</protein>
<dbReference type="EMBL" id="PVTR01000001">
    <property type="protein sequence ID" value="PRY90693.1"/>
    <property type="molecule type" value="Genomic_DNA"/>
</dbReference>
<dbReference type="OrthoDB" id="9791837at2"/>
<keyword evidence="2" id="KW-1185">Reference proteome</keyword>
<dbReference type="RefSeq" id="WP_106131918.1">
    <property type="nucleotide sequence ID" value="NZ_PVTR01000001.1"/>
</dbReference>
<sequence length="238" mass="27520">MKFENYILSSWQENAAQWVETIEQTKIPSREFTNPALIDCIKNQIQKSVLEFGFGEGWLGRSLMKEDYSVFGLDGTQALVTAAKQKSDTQNYALATFQKIVNRANSEIQSKTLDQIQIQQFHGAVFNFCLYEKEGISEILKSVSKLISTERKIIIQTIHPKSMLAMELPHRSQWVEDSWQGLNGNFKNGHPWYFRTLEDWLSIFEFSKLQVEKIYEPLGKETDRPVSIIFVLRNASNQ</sequence>
<dbReference type="Gene3D" id="3.40.50.150">
    <property type="entry name" value="Vaccinia Virus protein VP39"/>
    <property type="match status" value="1"/>
</dbReference>
<name>A0A2T0WVG4_9BACT</name>
<comment type="caution">
    <text evidence="1">The sequence shown here is derived from an EMBL/GenBank/DDBJ whole genome shotgun (WGS) entry which is preliminary data.</text>
</comment>
<organism evidence="1 2">
    <name type="scientific">Mongoliibacter ruber</name>
    <dbReference type="NCBI Taxonomy" id="1750599"/>
    <lineage>
        <taxon>Bacteria</taxon>
        <taxon>Pseudomonadati</taxon>
        <taxon>Bacteroidota</taxon>
        <taxon>Cytophagia</taxon>
        <taxon>Cytophagales</taxon>
        <taxon>Cyclobacteriaceae</taxon>
        <taxon>Mongoliibacter</taxon>
    </lineage>
</organism>
<dbReference type="AlphaFoldDB" id="A0A2T0WVG4"/>
<accession>A0A2T0WVG4</accession>
<evidence type="ECO:0000313" key="1">
    <source>
        <dbReference type="EMBL" id="PRY90693.1"/>
    </source>
</evidence>
<evidence type="ECO:0008006" key="3">
    <source>
        <dbReference type="Google" id="ProtNLM"/>
    </source>
</evidence>
<dbReference type="SUPFAM" id="SSF53335">
    <property type="entry name" value="S-adenosyl-L-methionine-dependent methyltransferases"/>
    <property type="match status" value="1"/>
</dbReference>
<proteinExistence type="predicted"/>
<evidence type="ECO:0000313" key="2">
    <source>
        <dbReference type="Proteomes" id="UP000238157"/>
    </source>
</evidence>
<gene>
    <name evidence="1" type="ORF">CLW00_101358</name>
</gene>
<dbReference type="Proteomes" id="UP000238157">
    <property type="component" value="Unassembled WGS sequence"/>
</dbReference>